<gene>
    <name evidence="2" type="ORF">ACFPOG_22910</name>
</gene>
<reference evidence="3" key="1">
    <citation type="journal article" date="2019" name="Int. J. Syst. Evol. Microbiol.">
        <title>The Global Catalogue of Microorganisms (GCM) 10K type strain sequencing project: providing services to taxonomists for standard genome sequencing and annotation.</title>
        <authorList>
            <consortium name="The Broad Institute Genomics Platform"/>
            <consortium name="The Broad Institute Genome Sequencing Center for Infectious Disease"/>
            <person name="Wu L."/>
            <person name="Ma J."/>
        </authorList>
    </citation>
    <scope>NUCLEOTIDE SEQUENCE [LARGE SCALE GENOMIC DNA]</scope>
    <source>
        <strain evidence="3">KACC 11904</strain>
    </source>
</reference>
<dbReference type="InterPro" id="IPR049945">
    <property type="entry name" value="AAA_22"/>
</dbReference>
<evidence type="ECO:0000259" key="1">
    <source>
        <dbReference type="Pfam" id="PF13401"/>
    </source>
</evidence>
<evidence type="ECO:0000313" key="3">
    <source>
        <dbReference type="Proteomes" id="UP001596044"/>
    </source>
</evidence>
<organism evidence="2 3">
    <name type="scientific">Paenibacillus aestuarii</name>
    <dbReference type="NCBI Taxonomy" id="516965"/>
    <lineage>
        <taxon>Bacteria</taxon>
        <taxon>Bacillati</taxon>
        <taxon>Bacillota</taxon>
        <taxon>Bacilli</taxon>
        <taxon>Bacillales</taxon>
        <taxon>Paenibacillaceae</taxon>
        <taxon>Paenibacillus</taxon>
    </lineage>
</organism>
<accession>A0ABW0KDC6</accession>
<dbReference type="Pfam" id="PF13401">
    <property type="entry name" value="AAA_22"/>
    <property type="match status" value="1"/>
</dbReference>
<dbReference type="EMBL" id="JBHSMJ010000031">
    <property type="protein sequence ID" value="MFC5451092.1"/>
    <property type="molecule type" value="Genomic_DNA"/>
</dbReference>
<dbReference type="Gene3D" id="3.40.50.300">
    <property type="entry name" value="P-loop containing nucleotide triphosphate hydrolases"/>
    <property type="match status" value="1"/>
</dbReference>
<keyword evidence="3" id="KW-1185">Reference proteome</keyword>
<name>A0ABW0KDC6_9BACL</name>
<evidence type="ECO:0000313" key="2">
    <source>
        <dbReference type="EMBL" id="MFC5451092.1"/>
    </source>
</evidence>
<proteinExistence type="predicted"/>
<dbReference type="RefSeq" id="WP_270879496.1">
    <property type="nucleotide sequence ID" value="NZ_JAQFVF010000025.1"/>
</dbReference>
<dbReference type="SUPFAM" id="SSF52540">
    <property type="entry name" value="P-loop containing nucleoside triphosphate hydrolases"/>
    <property type="match status" value="2"/>
</dbReference>
<comment type="caution">
    <text evidence="2">The sequence shown here is derived from an EMBL/GenBank/DDBJ whole genome shotgun (WGS) entry which is preliminary data.</text>
</comment>
<feature type="domain" description="ORC1/DEAH AAA+ ATPase" evidence="1">
    <location>
        <begin position="30"/>
        <end position="86"/>
    </location>
</feature>
<sequence>MIENASHYFARGNTAHGAHFLYKSAFQGLDKILVLTGPPGTGKSTVIRNLAESLLDRGQHVQCFHSPLRPDELDGIIATELKVGVIDEQACGGILEGVTGETLMFDFGVALDTRSISKETFGTIEELKGNLIDAYSKAYKTFATALRIHDEWKNFISRAWTS</sequence>
<dbReference type="Proteomes" id="UP001596044">
    <property type="component" value="Unassembled WGS sequence"/>
</dbReference>
<dbReference type="InterPro" id="IPR027417">
    <property type="entry name" value="P-loop_NTPase"/>
</dbReference>
<protein>
    <submittedName>
        <fullName evidence="2">AAA family ATPase</fullName>
    </submittedName>
</protein>